<dbReference type="PANTHER" id="PTHR30055">
    <property type="entry name" value="HTH-TYPE TRANSCRIPTIONAL REGULATOR RUTR"/>
    <property type="match status" value="1"/>
</dbReference>
<dbReference type="Proteomes" id="UP001501470">
    <property type="component" value="Unassembled WGS sequence"/>
</dbReference>
<reference evidence="6 7" key="1">
    <citation type="journal article" date="2019" name="Int. J. Syst. Evol. Microbiol.">
        <title>The Global Catalogue of Microorganisms (GCM) 10K type strain sequencing project: providing services to taxonomists for standard genome sequencing and annotation.</title>
        <authorList>
            <consortium name="The Broad Institute Genomics Platform"/>
            <consortium name="The Broad Institute Genome Sequencing Center for Infectious Disease"/>
            <person name="Wu L."/>
            <person name="Ma J."/>
        </authorList>
    </citation>
    <scope>NUCLEOTIDE SEQUENCE [LARGE SCALE GENOMIC DNA]</scope>
    <source>
        <strain evidence="6 7">JCM 15933</strain>
    </source>
</reference>
<comment type="caution">
    <text evidence="6">The sequence shown here is derived from an EMBL/GenBank/DDBJ whole genome shotgun (WGS) entry which is preliminary data.</text>
</comment>
<accession>A0ABN1ZHU9</accession>
<dbReference type="InterPro" id="IPR050109">
    <property type="entry name" value="HTH-type_TetR-like_transc_reg"/>
</dbReference>
<dbReference type="InterPro" id="IPR009057">
    <property type="entry name" value="Homeodomain-like_sf"/>
</dbReference>
<dbReference type="PANTHER" id="PTHR30055:SF234">
    <property type="entry name" value="HTH-TYPE TRANSCRIPTIONAL REGULATOR BETI"/>
    <property type="match status" value="1"/>
</dbReference>
<dbReference type="SUPFAM" id="SSF46689">
    <property type="entry name" value="Homeodomain-like"/>
    <property type="match status" value="1"/>
</dbReference>
<keyword evidence="1" id="KW-0805">Transcription regulation</keyword>
<keyword evidence="7" id="KW-1185">Reference proteome</keyword>
<proteinExistence type="predicted"/>
<dbReference type="PROSITE" id="PS50977">
    <property type="entry name" value="HTH_TETR_2"/>
    <property type="match status" value="1"/>
</dbReference>
<evidence type="ECO:0000313" key="7">
    <source>
        <dbReference type="Proteomes" id="UP001501470"/>
    </source>
</evidence>
<evidence type="ECO:0000256" key="4">
    <source>
        <dbReference type="PROSITE-ProRule" id="PRU00335"/>
    </source>
</evidence>
<evidence type="ECO:0000259" key="5">
    <source>
        <dbReference type="PROSITE" id="PS50977"/>
    </source>
</evidence>
<name>A0ABN1ZHU9_9ACTN</name>
<dbReference type="Pfam" id="PF00440">
    <property type="entry name" value="TetR_N"/>
    <property type="match status" value="1"/>
</dbReference>
<gene>
    <name evidence="6" type="ORF">GCM10009827_001640</name>
</gene>
<dbReference type="Gene3D" id="1.10.357.10">
    <property type="entry name" value="Tetracycline Repressor, domain 2"/>
    <property type="match status" value="1"/>
</dbReference>
<organism evidence="6 7">
    <name type="scientific">Dactylosporangium maewongense</name>
    <dbReference type="NCBI Taxonomy" id="634393"/>
    <lineage>
        <taxon>Bacteria</taxon>
        <taxon>Bacillati</taxon>
        <taxon>Actinomycetota</taxon>
        <taxon>Actinomycetes</taxon>
        <taxon>Micromonosporales</taxon>
        <taxon>Micromonosporaceae</taxon>
        <taxon>Dactylosporangium</taxon>
    </lineage>
</organism>
<keyword evidence="2 4" id="KW-0238">DNA-binding</keyword>
<keyword evidence="3" id="KW-0804">Transcription</keyword>
<protein>
    <submittedName>
        <fullName evidence="6">TetR/AcrR family transcriptional regulator</fullName>
    </submittedName>
</protein>
<sequence length="194" mass="20691">MGMAQRRLSAEDWTAAALAAIADGGLPAVAVEPIAARLGATKGSFYWHFTNRDALIEATMQLWERACTDAIIDMVEAAGDPPRKLSLLFTTVLGHARSSRLETNVLAVADHPLVAPVVQRVTRRRLEYVEQLFTEAGFAPGEAARRALLAYSAYVGQSQLAARLPELLPADAGGQGAYLDTVLGALLSPPHSVT</sequence>
<evidence type="ECO:0000256" key="2">
    <source>
        <dbReference type="ARBA" id="ARBA00023125"/>
    </source>
</evidence>
<dbReference type="EMBL" id="BAAAQD010000001">
    <property type="protein sequence ID" value="GAA1499509.1"/>
    <property type="molecule type" value="Genomic_DNA"/>
</dbReference>
<evidence type="ECO:0000256" key="3">
    <source>
        <dbReference type="ARBA" id="ARBA00023163"/>
    </source>
</evidence>
<feature type="DNA-binding region" description="H-T-H motif" evidence="4">
    <location>
        <begin position="30"/>
        <end position="49"/>
    </location>
</feature>
<dbReference type="InterPro" id="IPR001647">
    <property type="entry name" value="HTH_TetR"/>
</dbReference>
<evidence type="ECO:0000256" key="1">
    <source>
        <dbReference type="ARBA" id="ARBA00023015"/>
    </source>
</evidence>
<evidence type="ECO:0000313" key="6">
    <source>
        <dbReference type="EMBL" id="GAA1499509.1"/>
    </source>
</evidence>
<feature type="domain" description="HTH tetR-type" evidence="5">
    <location>
        <begin position="7"/>
        <end position="67"/>
    </location>
</feature>